<organism evidence="1 2">
    <name type="scientific">Rodentibacter trehalosifermentans</name>
    <dbReference type="NCBI Taxonomy" id="1908263"/>
    <lineage>
        <taxon>Bacteria</taxon>
        <taxon>Pseudomonadati</taxon>
        <taxon>Pseudomonadota</taxon>
        <taxon>Gammaproteobacteria</taxon>
        <taxon>Pasteurellales</taxon>
        <taxon>Pasteurellaceae</taxon>
        <taxon>Rodentibacter</taxon>
    </lineage>
</organism>
<gene>
    <name evidence="1" type="ORF">BKK51_09395</name>
</gene>
<reference evidence="1 2" key="1">
    <citation type="submission" date="2016-10" db="EMBL/GenBank/DDBJ databases">
        <title>Rodentibacter gen. nov. and new species.</title>
        <authorList>
            <person name="Christensen H."/>
        </authorList>
    </citation>
    <scope>NUCLEOTIDE SEQUENCE [LARGE SCALE GENOMIC DNA]</scope>
    <source>
        <strain evidence="1 2">H1983213011</strain>
    </source>
</reference>
<dbReference type="EMBL" id="MLHK01000056">
    <property type="protein sequence ID" value="OOF44214.1"/>
    <property type="molecule type" value="Genomic_DNA"/>
</dbReference>
<proteinExistence type="predicted"/>
<comment type="caution">
    <text evidence="1">The sequence shown here is derived from an EMBL/GenBank/DDBJ whole genome shotgun (WGS) entry which is preliminary data.</text>
</comment>
<evidence type="ECO:0000313" key="1">
    <source>
        <dbReference type="EMBL" id="OOF44214.1"/>
    </source>
</evidence>
<sequence>MGSPMSPLDVKLRFESEYLINNPVPKRDYGHFPFAGTDAQRSQAVDSLPEESKNWLGWRSEKHSHDEEMYYAINNKYEAIENYKESFNGKLAYSVKDGLELGAMIYSGGVLSNALNKLPVAVNSLNLPTKVVSAAGKVGDFAKGHPILTEKLTNSGLSMAATYLGNTYESRDTSASDLIWNGTTGFITGAESFKTTLAVNIISGGVQGYFEDNTDSVKHAGYKAVSSEIATLFGGAIGKSVEKTADAAITKGLSKYKSNYSPEYRNIKMDPADHKLTASYGRSKEAQIYRDKQKELLEQGKIDEAINMDIMDIRQKFGSKYDSAIEEMLEYSKKLNPDDFKTRGK</sequence>
<evidence type="ECO:0000313" key="2">
    <source>
        <dbReference type="Proteomes" id="UP000188728"/>
    </source>
</evidence>
<dbReference type="AlphaFoldDB" id="A0A1V3IQI8"/>
<protein>
    <submittedName>
        <fullName evidence="1">Uncharacterized protein</fullName>
    </submittedName>
</protein>
<name>A0A1V3IQI8_9PAST</name>
<dbReference type="Proteomes" id="UP000188728">
    <property type="component" value="Unassembled WGS sequence"/>
</dbReference>
<accession>A0A1V3IQI8</accession>